<name>A0A3S8Z8L0_9ACTO</name>
<reference evidence="2 3" key="1">
    <citation type="submission" date="2018-12" db="EMBL/GenBank/DDBJ databases">
        <title>Complete genome sequence of Flaviflexus salsibiostraticola KCTC 33148.</title>
        <authorList>
            <person name="Bae J.-W."/>
        </authorList>
    </citation>
    <scope>NUCLEOTIDE SEQUENCE [LARGE SCALE GENOMIC DNA]</scope>
    <source>
        <strain evidence="2 3">KCTC 33148</strain>
    </source>
</reference>
<evidence type="ECO:0000313" key="3">
    <source>
        <dbReference type="Proteomes" id="UP000270021"/>
    </source>
</evidence>
<evidence type="ECO:0000313" key="2">
    <source>
        <dbReference type="EMBL" id="AZN29705.1"/>
    </source>
</evidence>
<dbReference type="SUPFAM" id="SSF69118">
    <property type="entry name" value="AhpD-like"/>
    <property type="match status" value="1"/>
</dbReference>
<dbReference type="EMBL" id="CP034438">
    <property type="protein sequence ID" value="AZN29705.1"/>
    <property type="molecule type" value="Genomic_DNA"/>
</dbReference>
<dbReference type="Pfam" id="PF02627">
    <property type="entry name" value="CMD"/>
    <property type="match status" value="1"/>
</dbReference>
<accession>A0A3S8Z8L0</accession>
<gene>
    <name evidence="2" type="ORF">EJO69_04820</name>
</gene>
<protein>
    <submittedName>
        <fullName evidence="2">Carboxymuconolactone decarboxylase family protein</fullName>
    </submittedName>
</protein>
<keyword evidence="3" id="KW-1185">Reference proteome</keyword>
<dbReference type="PANTHER" id="PTHR33930">
    <property type="entry name" value="ALKYL HYDROPEROXIDE REDUCTASE AHPD"/>
    <property type="match status" value="1"/>
</dbReference>
<evidence type="ECO:0000259" key="1">
    <source>
        <dbReference type="Pfam" id="PF02627"/>
    </source>
</evidence>
<feature type="domain" description="Carboxymuconolactone decarboxylase-like" evidence="1">
    <location>
        <begin position="17"/>
        <end position="99"/>
    </location>
</feature>
<dbReference type="Proteomes" id="UP000270021">
    <property type="component" value="Chromosome"/>
</dbReference>
<dbReference type="Gene3D" id="1.20.1290.10">
    <property type="entry name" value="AhpD-like"/>
    <property type="match status" value="1"/>
</dbReference>
<sequence length="107" mass="11513">MTDHLPDVYVAFRERFPEVAESQDALAASIDSAGPLDEKTTRLIKLGIALGAQADGAVRSNVRKALQAGASEQEVEQAVLLGLTTRGFPATVAAWQWMSEVIDESTR</sequence>
<dbReference type="InterPro" id="IPR003779">
    <property type="entry name" value="CMD-like"/>
</dbReference>
<dbReference type="KEGG" id="fsl:EJO69_04820"/>
<organism evidence="2 3">
    <name type="scientific">Flaviflexus salsibiostraticola</name>
    <dbReference type="NCBI Taxonomy" id="1282737"/>
    <lineage>
        <taxon>Bacteria</taxon>
        <taxon>Bacillati</taxon>
        <taxon>Actinomycetota</taxon>
        <taxon>Actinomycetes</taxon>
        <taxon>Actinomycetales</taxon>
        <taxon>Actinomycetaceae</taxon>
        <taxon>Flaviflexus</taxon>
    </lineage>
</organism>
<dbReference type="OrthoDB" id="425264at2"/>
<dbReference type="InterPro" id="IPR029032">
    <property type="entry name" value="AhpD-like"/>
</dbReference>
<dbReference type="GO" id="GO:0051920">
    <property type="term" value="F:peroxiredoxin activity"/>
    <property type="evidence" value="ECO:0007669"/>
    <property type="project" value="InterPro"/>
</dbReference>
<dbReference type="RefSeq" id="WP_126039812.1">
    <property type="nucleotide sequence ID" value="NZ_CP034438.1"/>
</dbReference>
<proteinExistence type="predicted"/>
<dbReference type="PANTHER" id="PTHR33930:SF2">
    <property type="entry name" value="BLR3452 PROTEIN"/>
    <property type="match status" value="1"/>
</dbReference>
<dbReference type="AlphaFoldDB" id="A0A3S8Z8L0"/>